<dbReference type="GO" id="GO:0004553">
    <property type="term" value="F:hydrolase activity, hydrolyzing O-glycosyl compounds"/>
    <property type="evidence" value="ECO:0007669"/>
    <property type="project" value="InterPro"/>
</dbReference>
<evidence type="ECO:0000313" key="7">
    <source>
        <dbReference type="Proteomes" id="UP000310636"/>
    </source>
</evidence>
<evidence type="ECO:0000259" key="5">
    <source>
        <dbReference type="Pfam" id="PF21365"/>
    </source>
</evidence>
<name>A0A4S4BRG6_9BACL</name>
<dbReference type="SUPFAM" id="SSF74650">
    <property type="entry name" value="Galactose mutarotase-like"/>
    <property type="match status" value="1"/>
</dbReference>
<dbReference type="CDD" id="cd14752">
    <property type="entry name" value="GH31_N"/>
    <property type="match status" value="1"/>
</dbReference>
<dbReference type="Gene3D" id="2.60.40.1760">
    <property type="entry name" value="glycosyl hydrolase (family 31)"/>
    <property type="match status" value="1"/>
</dbReference>
<dbReference type="PANTHER" id="PTHR43863:SF2">
    <property type="entry name" value="MALTASE-GLUCOAMYLASE"/>
    <property type="match status" value="1"/>
</dbReference>
<dbReference type="Pfam" id="PF17137">
    <property type="entry name" value="DUF5110"/>
    <property type="match status" value="1"/>
</dbReference>
<dbReference type="Gene3D" id="3.20.20.80">
    <property type="entry name" value="Glycosidases"/>
    <property type="match status" value="1"/>
</dbReference>
<dbReference type="InterPro" id="IPR051816">
    <property type="entry name" value="Glycosyl_Hydrolase_31"/>
</dbReference>
<dbReference type="PANTHER" id="PTHR43863">
    <property type="entry name" value="HYDROLASE, PUTATIVE (AFU_ORTHOLOGUE AFUA_1G03140)-RELATED"/>
    <property type="match status" value="1"/>
</dbReference>
<evidence type="ECO:0000259" key="4">
    <source>
        <dbReference type="Pfam" id="PF17137"/>
    </source>
</evidence>
<dbReference type="GO" id="GO:0030246">
    <property type="term" value="F:carbohydrate binding"/>
    <property type="evidence" value="ECO:0007669"/>
    <property type="project" value="InterPro"/>
</dbReference>
<reference evidence="6 7" key="1">
    <citation type="submission" date="2019-04" db="EMBL/GenBank/DDBJ databases">
        <title>Cohnella sp. nov. isolated from preserved vegetables.</title>
        <authorList>
            <person name="Lin S.-Y."/>
            <person name="Hung M.-H."/>
            <person name="Young C.-C."/>
        </authorList>
    </citation>
    <scope>NUCLEOTIDE SEQUENCE [LARGE SCALE GENOMIC DNA]</scope>
    <source>
        <strain evidence="6 7">CC-MHH1044</strain>
    </source>
</reference>
<accession>A0A4S4BRG6</accession>
<dbReference type="SUPFAM" id="SSF51445">
    <property type="entry name" value="(Trans)glycosidases"/>
    <property type="match status" value="1"/>
</dbReference>
<keyword evidence="2 6" id="KW-0378">Hydrolase</keyword>
<feature type="domain" description="DUF5110" evidence="4">
    <location>
        <begin position="647"/>
        <end position="687"/>
    </location>
</feature>
<comment type="similarity">
    <text evidence="1 2">Belongs to the glycosyl hydrolase 31 family.</text>
</comment>
<dbReference type="RefSeq" id="WP_136372087.1">
    <property type="nucleotide sequence ID" value="NZ_SSOB01000033.1"/>
</dbReference>
<dbReference type="EMBL" id="SSOB01000033">
    <property type="protein sequence ID" value="THF75255.1"/>
    <property type="molecule type" value="Genomic_DNA"/>
</dbReference>
<evidence type="ECO:0000256" key="2">
    <source>
        <dbReference type="RuleBase" id="RU361185"/>
    </source>
</evidence>
<dbReference type="Pfam" id="PF21365">
    <property type="entry name" value="Glyco_hydro_31_3rd"/>
    <property type="match status" value="1"/>
</dbReference>
<organism evidence="6 7">
    <name type="scientific">Cohnella fermenti</name>
    <dbReference type="NCBI Taxonomy" id="2565925"/>
    <lineage>
        <taxon>Bacteria</taxon>
        <taxon>Bacillati</taxon>
        <taxon>Bacillota</taxon>
        <taxon>Bacilli</taxon>
        <taxon>Bacillales</taxon>
        <taxon>Paenibacillaceae</taxon>
        <taxon>Cohnella</taxon>
    </lineage>
</organism>
<sequence length="717" mass="78589">MSVIRSAIQWEQAAEGIWRGVVGVPEAVTPLTVSPPSPRREALAALGDAPFPLPQEQVVATVGAGRIVLRLPLGESDRLYGFGLQFLRMNHRGRTRCLRVNSDPVVDTGETHAPLPFWVSSAGYAVLIDTARVLTVYAGSAVRLDSERPPKLKNRGYDEDWAATPLSDSLEAVVPGETGVAVYVFAGAGDRGDPQAAQANAMLSAVRRYNLFCGGGPLPPRWGLGFWHRVSMFASDAEVAAEADEFRQRDIPCDVIGLEPGWHSHCYPTSFEWDAARFPDPAGFVRGLTEKGFRINVWEHPYVSPASPLYEPLLPYAGSHTVWGGLAPDYADPRAASILAEHHRERHVGLGVAGYKLDEVDGSELTGSSWMFPAHASFPSGLDGERMRQLYGVLLQRLTAGLFRERDRRTYGLVRASNAGAVSSPYALYTDLYDSRQFVRALCNSGFGGLLWSPEVREAQTDEAYVRRLQIACLSPLAMMNAWASGQRPWSYPGAEAAVRAAIRLRMRLMPYLYSAFARYREDGTPPFRAMALETGYPFERLGPEAAGFDSTAAPYGLYGEDRSIDDQYMMGDSVLVAPLFPGERSRAITLPAGDWYEFETGASFPGGRTIEYAAPLERVPMFVRDGGIVPLMPSLPHAPKAGDRVPLEIRVYGKAPGVFRLYDDDGETFAFERGHCRWTTLRSDGTSEPLSGGGEAYAYGELIWRHMGDPSSASAF</sequence>
<proteinExistence type="inferred from homology"/>
<dbReference type="InterPro" id="IPR017853">
    <property type="entry name" value="GH"/>
</dbReference>
<feature type="domain" description="Glycosyl hydrolase family 31 C-terminal" evidence="5">
    <location>
        <begin position="563"/>
        <end position="630"/>
    </location>
</feature>
<dbReference type="InterPro" id="IPR000322">
    <property type="entry name" value="Glyco_hydro_31_TIM"/>
</dbReference>
<dbReference type="AlphaFoldDB" id="A0A4S4BRG6"/>
<dbReference type="CDD" id="cd06592">
    <property type="entry name" value="GH31_NET37"/>
    <property type="match status" value="1"/>
</dbReference>
<dbReference type="SUPFAM" id="SSF51011">
    <property type="entry name" value="Glycosyl hydrolase domain"/>
    <property type="match status" value="1"/>
</dbReference>
<gene>
    <name evidence="6" type="ORF">E6C55_22600</name>
</gene>
<protein>
    <submittedName>
        <fullName evidence="6">Glycoside hydrolase family 31 protein</fullName>
    </submittedName>
</protein>
<dbReference type="InterPro" id="IPR033403">
    <property type="entry name" value="DUF5110"/>
</dbReference>
<keyword evidence="7" id="KW-1185">Reference proteome</keyword>
<dbReference type="Proteomes" id="UP000310636">
    <property type="component" value="Unassembled WGS sequence"/>
</dbReference>
<keyword evidence="2" id="KW-0326">Glycosidase</keyword>
<dbReference type="InterPro" id="IPR048395">
    <property type="entry name" value="Glyco_hydro_31_C"/>
</dbReference>
<dbReference type="Gene3D" id="2.60.40.1180">
    <property type="entry name" value="Golgi alpha-mannosidase II"/>
    <property type="match status" value="2"/>
</dbReference>
<dbReference type="InterPro" id="IPR011013">
    <property type="entry name" value="Gal_mutarotase_sf_dom"/>
</dbReference>
<evidence type="ECO:0000313" key="6">
    <source>
        <dbReference type="EMBL" id="THF75255.1"/>
    </source>
</evidence>
<evidence type="ECO:0000256" key="1">
    <source>
        <dbReference type="ARBA" id="ARBA00007806"/>
    </source>
</evidence>
<dbReference type="OrthoDB" id="176168at2"/>
<dbReference type="GO" id="GO:0005975">
    <property type="term" value="P:carbohydrate metabolic process"/>
    <property type="evidence" value="ECO:0007669"/>
    <property type="project" value="InterPro"/>
</dbReference>
<feature type="domain" description="Glycoside hydrolase family 31 TIM barrel" evidence="3">
    <location>
        <begin position="217"/>
        <end position="516"/>
    </location>
</feature>
<comment type="caution">
    <text evidence="6">The sequence shown here is derived from an EMBL/GenBank/DDBJ whole genome shotgun (WGS) entry which is preliminary data.</text>
</comment>
<dbReference type="InterPro" id="IPR013780">
    <property type="entry name" value="Glyco_hydro_b"/>
</dbReference>
<dbReference type="Pfam" id="PF01055">
    <property type="entry name" value="Glyco_hydro_31_2nd"/>
    <property type="match status" value="1"/>
</dbReference>
<evidence type="ECO:0000259" key="3">
    <source>
        <dbReference type="Pfam" id="PF01055"/>
    </source>
</evidence>